<evidence type="ECO:0000313" key="11">
    <source>
        <dbReference type="Proteomes" id="UP000070376"/>
    </source>
</evidence>
<feature type="transmembrane region" description="Helical" evidence="8">
    <location>
        <begin position="218"/>
        <end position="247"/>
    </location>
</feature>
<sequence length="392" mass="41268">MHTRGKVLKIFVDYNLNVLYNHTQTDKHRRLSGSVSSEVKTKWGLPIMKDFFSKLLNGMSIGIVVSLIPNALLGEILKLIIPHAPYLQHVVDATVIIMSMLPVLIGVMVGITFQLTPIQIASVGIAAMVGSGAIQKTAAGAFALNGIGIVINTGITAALAVLFVKWVGTRLKAYSILLVPTLSILIPGMIGLAILPFIKAATGLVGVGVAHVTSMQPVVMGAIIAVIFCLIILSPISTVGVATVIMLSGVSSGAANLGICAAGVGLAIASYKANSLGTALAHVLGSPKIQMRNFFMKPKIAFPMLITAAVLGALAGVFHIQGTPYSAGFGLSGLVGPLNFMHLAEGGWTAKNIAIMLSTFFVLPFILNVGFIYVFSKKLKMIKSEDYQLNFE</sequence>
<evidence type="ECO:0000259" key="9">
    <source>
        <dbReference type="Pfam" id="PF13303"/>
    </source>
</evidence>
<evidence type="ECO:0000256" key="1">
    <source>
        <dbReference type="ARBA" id="ARBA00004651"/>
    </source>
</evidence>
<dbReference type="EMBL" id="LRPN01000054">
    <property type="protein sequence ID" value="KWZ82565.1"/>
    <property type="molecule type" value="Genomic_DNA"/>
</dbReference>
<evidence type="ECO:0000256" key="3">
    <source>
        <dbReference type="ARBA" id="ARBA00022475"/>
    </source>
</evidence>
<keyword evidence="2" id="KW-0813">Transport</keyword>
<feature type="transmembrane region" description="Helical" evidence="8">
    <location>
        <begin position="55"/>
        <end position="73"/>
    </location>
</feature>
<evidence type="ECO:0000256" key="8">
    <source>
        <dbReference type="SAM" id="Phobius"/>
    </source>
</evidence>
<evidence type="ECO:0000256" key="5">
    <source>
        <dbReference type="ARBA" id="ARBA00022692"/>
    </source>
</evidence>
<dbReference type="GO" id="GO:0009401">
    <property type="term" value="P:phosphoenolpyruvate-dependent sugar phosphotransferase system"/>
    <property type="evidence" value="ECO:0007669"/>
    <property type="project" value="InterPro"/>
</dbReference>
<evidence type="ECO:0000256" key="4">
    <source>
        <dbReference type="ARBA" id="ARBA00022597"/>
    </source>
</evidence>
<keyword evidence="5 8" id="KW-0812">Transmembrane</keyword>
<dbReference type="PATRIC" id="fig|1398.22.peg.1736"/>
<protein>
    <submittedName>
        <fullName evidence="10">PTS system, IIC component family protein</fullName>
    </submittedName>
</protein>
<feature type="transmembrane region" description="Helical" evidence="8">
    <location>
        <begin position="353"/>
        <end position="375"/>
    </location>
</feature>
<accession>A0A133KSS5</accession>
<evidence type="ECO:0000256" key="2">
    <source>
        <dbReference type="ARBA" id="ARBA00022448"/>
    </source>
</evidence>
<feature type="transmembrane region" description="Helical" evidence="8">
    <location>
        <begin position="141"/>
        <end position="164"/>
    </location>
</feature>
<gene>
    <name evidence="10" type="ORF">HMPREF3213_01729</name>
</gene>
<feature type="domain" description="Phosphotransferase system EIIC" evidence="9">
    <location>
        <begin position="54"/>
        <end position="388"/>
    </location>
</feature>
<dbReference type="InterPro" id="IPR003352">
    <property type="entry name" value="PTS_EIIC"/>
</dbReference>
<evidence type="ECO:0000256" key="6">
    <source>
        <dbReference type="ARBA" id="ARBA00022989"/>
    </source>
</evidence>
<evidence type="ECO:0000313" key="10">
    <source>
        <dbReference type="EMBL" id="KWZ82565.1"/>
    </source>
</evidence>
<feature type="transmembrane region" description="Helical" evidence="8">
    <location>
        <begin position="93"/>
        <end position="111"/>
    </location>
</feature>
<feature type="transmembrane region" description="Helical" evidence="8">
    <location>
        <begin position="300"/>
        <end position="320"/>
    </location>
</feature>
<dbReference type="AlphaFoldDB" id="A0A133KSS5"/>
<dbReference type="Proteomes" id="UP000070376">
    <property type="component" value="Unassembled WGS sequence"/>
</dbReference>
<name>A0A133KSS5_HEYCO</name>
<comment type="subcellular location">
    <subcellularLocation>
        <location evidence="1">Cell membrane</location>
        <topology evidence="1">Multi-pass membrane protein</topology>
    </subcellularLocation>
</comment>
<dbReference type="Pfam" id="PF13303">
    <property type="entry name" value="PTS_EIIC_2"/>
    <property type="match status" value="1"/>
</dbReference>
<dbReference type="GO" id="GO:0005886">
    <property type="term" value="C:plasma membrane"/>
    <property type="evidence" value="ECO:0007669"/>
    <property type="project" value="UniProtKB-SubCell"/>
</dbReference>
<comment type="caution">
    <text evidence="10">The sequence shown here is derived from an EMBL/GenBank/DDBJ whole genome shotgun (WGS) entry which is preliminary data.</text>
</comment>
<proteinExistence type="predicted"/>
<dbReference type="GO" id="GO:0008982">
    <property type="term" value="F:protein-N(PI)-phosphohistidine-sugar phosphotransferase activity"/>
    <property type="evidence" value="ECO:0007669"/>
    <property type="project" value="InterPro"/>
</dbReference>
<keyword evidence="3" id="KW-1003">Cell membrane</keyword>
<keyword evidence="6 8" id="KW-1133">Transmembrane helix</keyword>
<keyword evidence="7 8" id="KW-0472">Membrane</keyword>
<organism evidence="10 11">
    <name type="scientific">Heyndrickxia coagulans</name>
    <name type="common">Weizmannia coagulans</name>
    <dbReference type="NCBI Taxonomy" id="1398"/>
    <lineage>
        <taxon>Bacteria</taxon>
        <taxon>Bacillati</taxon>
        <taxon>Bacillota</taxon>
        <taxon>Bacilli</taxon>
        <taxon>Bacillales</taxon>
        <taxon>Bacillaceae</taxon>
        <taxon>Heyndrickxia</taxon>
    </lineage>
</organism>
<feature type="transmembrane region" description="Helical" evidence="8">
    <location>
        <begin position="176"/>
        <end position="198"/>
    </location>
</feature>
<feature type="transmembrane region" description="Helical" evidence="8">
    <location>
        <begin position="118"/>
        <end position="135"/>
    </location>
</feature>
<reference evidence="11" key="1">
    <citation type="submission" date="2016-01" db="EMBL/GenBank/DDBJ databases">
        <authorList>
            <person name="Mitreva M."/>
            <person name="Pepin K.H."/>
            <person name="Mihindukulasuriya K.A."/>
            <person name="Fulton R."/>
            <person name="Fronick C."/>
            <person name="O'Laughlin M."/>
            <person name="Miner T."/>
            <person name="Herter B."/>
            <person name="Rosa B.A."/>
            <person name="Cordes M."/>
            <person name="Tomlinson C."/>
            <person name="Wollam A."/>
            <person name="Palsikar V.B."/>
            <person name="Mardis E.R."/>
            <person name="Wilson R.K."/>
        </authorList>
    </citation>
    <scope>NUCLEOTIDE SEQUENCE [LARGE SCALE GENOMIC DNA]</scope>
    <source>
        <strain evidence="11">GED7749B</strain>
    </source>
</reference>
<evidence type="ECO:0000256" key="7">
    <source>
        <dbReference type="ARBA" id="ARBA00023136"/>
    </source>
</evidence>
<keyword evidence="4" id="KW-0762">Sugar transport</keyword>